<protein>
    <recommendedName>
        <fullName evidence="10">Choline transporter-like protein</fullName>
    </recommendedName>
</protein>
<evidence type="ECO:0000256" key="1">
    <source>
        <dbReference type="ARBA" id="ARBA00004141"/>
    </source>
</evidence>
<keyword evidence="3 7" id="KW-0812">Transmembrane</keyword>
<evidence type="ECO:0000256" key="2">
    <source>
        <dbReference type="ARBA" id="ARBA00007168"/>
    </source>
</evidence>
<evidence type="ECO:0008006" key="10">
    <source>
        <dbReference type="Google" id="ProtNLM"/>
    </source>
</evidence>
<keyword evidence="5 7" id="KW-0472">Membrane</keyword>
<dbReference type="Proteomes" id="UP000006906">
    <property type="component" value="Chromosome 1"/>
</dbReference>
<feature type="transmembrane region" description="Helical" evidence="7">
    <location>
        <begin position="591"/>
        <end position="615"/>
    </location>
</feature>
<dbReference type="Gramene" id="PNW88258">
    <property type="protein sequence ID" value="PNW88258"/>
    <property type="gene ID" value="CHLRE_01g021500v5"/>
</dbReference>
<dbReference type="AlphaFoldDB" id="A0A2K3E635"/>
<dbReference type="EMBL" id="CM008962">
    <property type="protein sequence ID" value="PNW88258.1"/>
    <property type="molecule type" value="Genomic_DNA"/>
</dbReference>
<dbReference type="RefSeq" id="XP_001689518.2">
    <property type="nucleotide sequence ID" value="XM_001689466.2"/>
</dbReference>
<dbReference type="KEGG" id="cre:CHLRE_01g021500v5"/>
<feature type="transmembrane region" description="Helical" evidence="7">
    <location>
        <begin position="688"/>
        <end position="715"/>
    </location>
</feature>
<dbReference type="GO" id="GO:0016020">
    <property type="term" value="C:membrane"/>
    <property type="evidence" value="ECO:0000318"/>
    <property type="project" value="GO_Central"/>
</dbReference>
<feature type="transmembrane region" description="Helical" evidence="7">
    <location>
        <begin position="279"/>
        <end position="300"/>
    </location>
</feature>
<sequence length="803" mass="87465">MACCDDTEETKEGLVIHRKCRDVLCLMLFIAFWAGMFIICGVAFSQGEPNRLVYGVDSWGMTCGTKNTLFNLTFDLTEARNLYYFNPTQLLSGVTGLLYAKTVCANSCPTGPSVCSATQLPCSSDSQFTCPYYRYAEDGLYGRIPGVGIADTTYWAALAQVTNITDPDIASVLSKLKSLGGVFAAQVTKLEANMSGEYYQLQSQIPGNGPCYPNLFETVEYFNRCFPKFPSNLTAALVSTASGVAKQLSNNSLVQDFANNWDSSSQKWGRYVGDISKGILVIVVGGLLGGLVLSLIWLVVLRFLGGFMVWIAIVFVNLCAIAACLFTWVKAGYIGDQQVAKTILDAIPVEINPAQSEEKTWFWIAIGTSIFAGVTLLVTLLCISRIKIAVACVKVASQAVGSMPTIIFFPLLPFIFEVGLVIYWVAVTALLYSAGDLTAHCRSAEAGASASLNFKQYANVSNIKSTYDSVTNFDLNTAVSNAVNNSINGFLNGTAAASLNGTRDVCYANVSSDARSVLCGRDPDCYLSYDWNNNLKYAFIYHFFGLLWTNQVIIGFTYVTIAGAIAHFYWSRGDSANMPTFPILTSLKNTVVYHMGSICFGALIIAIIQFIRALLEYLDRKTKELQAQNKFAEWAMCIVKCCMKCLEWIVRFINRNAYIMIAIKGKGYCCAAMDAIALIVSNIGRIAVVNMVAAVLIFLGKVSVASAAGVIAYAMTEAKYYNSQEEYPETYLYSPVLVIAISVISAYAIAEIFFAVYEMAIDTIILAFCEDCSNGGPKFAPPLLMEVMGKTALPEAAAKAEKA</sequence>
<dbReference type="GeneID" id="5715212"/>
<accession>A0A2K3E635</accession>
<keyword evidence="4 7" id="KW-1133">Transmembrane helix</keyword>
<proteinExistence type="inferred from homology"/>
<reference evidence="8 9" key="1">
    <citation type="journal article" date="2007" name="Science">
        <title>The Chlamydomonas genome reveals the evolution of key animal and plant functions.</title>
        <authorList>
            <person name="Merchant S.S."/>
            <person name="Prochnik S.E."/>
            <person name="Vallon O."/>
            <person name="Harris E.H."/>
            <person name="Karpowicz S.J."/>
            <person name="Witman G.B."/>
            <person name="Terry A."/>
            <person name="Salamov A."/>
            <person name="Fritz-Laylin L.K."/>
            <person name="Marechal-Drouard L."/>
            <person name="Marshall W.F."/>
            <person name="Qu L.H."/>
            <person name="Nelson D.R."/>
            <person name="Sanderfoot A.A."/>
            <person name="Spalding M.H."/>
            <person name="Kapitonov V.V."/>
            <person name="Ren Q."/>
            <person name="Ferris P."/>
            <person name="Lindquist E."/>
            <person name="Shapiro H."/>
            <person name="Lucas S.M."/>
            <person name="Grimwood J."/>
            <person name="Schmutz J."/>
            <person name="Cardol P."/>
            <person name="Cerutti H."/>
            <person name="Chanfreau G."/>
            <person name="Chen C.L."/>
            <person name="Cognat V."/>
            <person name="Croft M.T."/>
            <person name="Dent R."/>
            <person name="Dutcher S."/>
            <person name="Fernandez E."/>
            <person name="Fukuzawa H."/>
            <person name="Gonzalez-Ballester D."/>
            <person name="Gonzalez-Halphen D."/>
            <person name="Hallmann A."/>
            <person name="Hanikenne M."/>
            <person name="Hippler M."/>
            <person name="Inwood W."/>
            <person name="Jabbari K."/>
            <person name="Kalanon M."/>
            <person name="Kuras R."/>
            <person name="Lefebvre P.A."/>
            <person name="Lemaire S.D."/>
            <person name="Lobanov A.V."/>
            <person name="Lohr M."/>
            <person name="Manuell A."/>
            <person name="Meier I."/>
            <person name="Mets L."/>
            <person name="Mittag M."/>
            <person name="Mittelmeier T."/>
            <person name="Moroney J.V."/>
            <person name="Moseley J."/>
            <person name="Napoli C."/>
            <person name="Nedelcu A.M."/>
            <person name="Niyogi K."/>
            <person name="Novoselov S.V."/>
            <person name="Paulsen I.T."/>
            <person name="Pazour G."/>
            <person name="Purton S."/>
            <person name="Ral J.P."/>
            <person name="Riano-Pachon D.M."/>
            <person name="Riekhof W."/>
            <person name="Rymarquis L."/>
            <person name="Schroda M."/>
            <person name="Stern D."/>
            <person name="Umen J."/>
            <person name="Willows R."/>
            <person name="Wilson N."/>
            <person name="Zimmer S.L."/>
            <person name="Allmer J."/>
            <person name="Balk J."/>
            <person name="Bisova K."/>
            <person name="Chen C.J."/>
            <person name="Elias M."/>
            <person name="Gendler K."/>
            <person name="Hauser C."/>
            <person name="Lamb M.R."/>
            <person name="Ledford H."/>
            <person name="Long J.C."/>
            <person name="Minagawa J."/>
            <person name="Page M.D."/>
            <person name="Pan J."/>
            <person name="Pootakham W."/>
            <person name="Roje S."/>
            <person name="Rose A."/>
            <person name="Stahlberg E."/>
            <person name="Terauchi A.M."/>
            <person name="Yang P."/>
            <person name="Ball S."/>
            <person name="Bowler C."/>
            <person name="Dieckmann C.L."/>
            <person name="Gladyshev V.N."/>
            <person name="Green P."/>
            <person name="Jorgensen R."/>
            <person name="Mayfield S."/>
            <person name="Mueller-Roeber B."/>
            <person name="Rajamani S."/>
            <person name="Sayre R.T."/>
            <person name="Brokstein P."/>
            <person name="Dubchak I."/>
            <person name="Goodstein D."/>
            <person name="Hornick L."/>
            <person name="Huang Y.W."/>
            <person name="Jhaveri J."/>
            <person name="Luo Y."/>
            <person name="Martinez D."/>
            <person name="Ngau W.C."/>
            <person name="Otillar B."/>
            <person name="Poliakov A."/>
            <person name="Porter A."/>
            <person name="Szajkowski L."/>
            <person name="Werner G."/>
            <person name="Zhou K."/>
            <person name="Grigoriev I.V."/>
            <person name="Rokhsar D.S."/>
            <person name="Grossman A.R."/>
        </authorList>
    </citation>
    <scope>NUCLEOTIDE SEQUENCE [LARGE SCALE GENOMIC DNA]</scope>
    <source>
        <strain evidence="9">CC-503</strain>
    </source>
</reference>
<dbReference type="InterPro" id="IPR007603">
    <property type="entry name" value="Choline_transptr-like"/>
</dbReference>
<dbReference type="OMA" id="LLGIRYM"/>
<dbReference type="PANTHER" id="PTHR12385:SF14">
    <property type="entry name" value="CHOLINE TRANSPORTER-LIKE 2"/>
    <property type="match status" value="1"/>
</dbReference>
<evidence type="ECO:0000256" key="3">
    <source>
        <dbReference type="ARBA" id="ARBA00022692"/>
    </source>
</evidence>
<dbReference type="GO" id="GO:0055085">
    <property type="term" value="P:transmembrane transport"/>
    <property type="evidence" value="ECO:0000318"/>
    <property type="project" value="GO_Central"/>
</dbReference>
<dbReference type="Pfam" id="PF04515">
    <property type="entry name" value="Choline_transpo"/>
    <property type="match status" value="1"/>
</dbReference>
<feature type="transmembrane region" description="Helical" evidence="7">
    <location>
        <begin position="735"/>
        <end position="757"/>
    </location>
</feature>
<keyword evidence="9" id="KW-1185">Reference proteome</keyword>
<dbReference type="FunCoup" id="A0A2K3E635">
    <property type="interactions" value="621"/>
</dbReference>
<organism evidence="8 9">
    <name type="scientific">Chlamydomonas reinhardtii</name>
    <name type="common">Chlamydomonas smithii</name>
    <dbReference type="NCBI Taxonomy" id="3055"/>
    <lineage>
        <taxon>Eukaryota</taxon>
        <taxon>Viridiplantae</taxon>
        <taxon>Chlorophyta</taxon>
        <taxon>core chlorophytes</taxon>
        <taxon>Chlorophyceae</taxon>
        <taxon>CS clade</taxon>
        <taxon>Chlamydomonadales</taxon>
        <taxon>Chlamydomonadaceae</taxon>
        <taxon>Chlamydomonas</taxon>
    </lineage>
</organism>
<dbReference type="PANTHER" id="PTHR12385">
    <property type="entry name" value="CHOLINE TRANSPORTER-LIKE (SLC FAMILY 44)"/>
    <property type="match status" value="1"/>
</dbReference>
<evidence type="ECO:0000256" key="5">
    <source>
        <dbReference type="ARBA" id="ARBA00023136"/>
    </source>
</evidence>
<dbReference type="PaxDb" id="3055-EDP09256"/>
<evidence type="ECO:0000256" key="4">
    <source>
        <dbReference type="ARBA" id="ARBA00022989"/>
    </source>
</evidence>
<feature type="transmembrane region" description="Helical" evidence="7">
    <location>
        <begin position="361"/>
        <end position="383"/>
    </location>
</feature>
<comment type="subcellular location">
    <subcellularLocation>
        <location evidence="1">Membrane</location>
        <topology evidence="1">Multi-pass membrane protein</topology>
    </subcellularLocation>
</comment>
<comment type="similarity">
    <text evidence="2">Belongs to the CTL (choline transporter-like) family.</text>
</comment>
<name>A0A2K3E635_CHLRE</name>
<evidence type="ECO:0000256" key="7">
    <source>
        <dbReference type="SAM" id="Phobius"/>
    </source>
</evidence>
<dbReference type="OrthoDB" id="420519at2759"/>
<dbReference type="InParanoid" id="A0A2K3E635"/>
<evidence type="ECO:0000313" key="9">
    <source>
        <dbReference type="Proteomes" id="UP000006906"/>
    </source>
</evidence>
<feature type="transmembrane region" description="Helical" evidence="7">
    <location>
        <begin position="307"/>
        <end position="329"/>
    </location>
</feature>
<gene>
    <name evidence="8" type="ORF">CHLRE_01g021500v5</name>
</gene>
<feature type="transmembrane region" description="Helical" evidence="7">
    <location>
        <begin position="23"/>
        <end position="44"/>
    </location>
</feature>
<keyword evidence="6" id="KW-0325">Glycoprotein</keyword>
<dbReference type="GO" id="GO:0022857">
    <property type="term" value="F:transmembrane transporter activity"/>
    <property type="evidence" value="ECO:0000318"/>
    <property type="project" value="GO_Central"/>
</dbReference>
<feature type="transmembrane region" description="Helical" evidence="7">
    <location>
        <begin position="552"/>
        <end position="571"/>
    </location>
</feature>
<evidence type="ECO:0000313" key="8">
    <source>
        <dbReference type="EMBL" id="PNW88258.1"/>
    </source>
</evidence>
<evidence type="ECO:0000256" key="6">
    <source>
        <dbReference type="ARBA" id="ARBA00023180"/>
    </source>
</evidence>